<feature type="non-terminal residue" evidence="4">
    <location>
        <position position="226"/>
    </location>
</feature>
<organism evidence="4 5">
    <name type="scientific">Stichopus japonicus</name>
    <name type="common">Sea cucumber</name>
    <dbReference type="NCBI Taxonomy" id="307972"/>
    <lineage>
        <taxon>Eukaryota</taxon>
        <taxon>Metazoa</taxon>
        <taxon>Echinodermata</taxon>
        <taxon>Eleutherozoa</taxon>
        <taxon>Echinozoa</taxon>
        <taxon>Holothuroidea</taxon>
        <taxon>Aspidochirotacea</taxon>
        <taxon>Aspidochirotida</taxon>
        <taxon>Stichopodidae</taxon>
        <taxon>Apostichopus</taxon>
    </lineage>
</organism>
<dbReference type="InterPro" id="IPR009003">
    <property type="entry name" value="Peptidase_S1_PA"/>
</dbReference>
<dbReference type="InterPro" id="IPR043504">
    <property type="entry name" value="Peptidase_S1_PA_chymotrypsin"/>
</dbReference>
<dbReference type="OrthoDB" id="10059102at2759"/>
<comment type="caution">
    <text evidence="4">The sequence shown here is derived from an EMBL/GenBank/DDBJ whole genome shotgun (WGS) entry which is preliminary data.</text>
</comment>
<gene>
    <name evidence="4" type="ORF">BSL78_16590</name>
</gene>
<keyword evidence="5" id="KW-1185">Reference proteome</keyword>
<feature type="chain" id="PRO_5013936745" description="Peptidase S1 domain-containing protein" evidence="2">
    <location>
        <begin position="32"/>
        <end position="226"/>
    </location>
</feature>
<dbReference type="STRING" id="307972.A0A2G8KF11"/>
<dbReference type="InterPro" id="IPR001254">
    <property type="entry name" value="Trypsin_dom"/>
</dbReference>
<protein>
    <recommendedName>
        <fullName evidence="3">Peptidase S1 domain-containing protein</fullName>
    </recommendedName>
</protein>
<feature type="signal peptide" evidence="2">
    <location>
        <begin position="1"/>
        <end position="31"/>
    </location>
</feature>
<dbReference type="GO" id="GO:0006508">
    <property type="term" value="P:proteolysis"/>
    <property type="evidence" value="ECO:0007669"/>
    <property type="project" value="InterPro"/>
</dbReference>
<keyword evidence="1" id="KW-1015">Disulfide bond</keyword>
<dbReference type="Gene3D" id="2.40.10.10">
    <property type="entry name" value="Trypsin-like serine proteases"/>
    <property type="match status" value="1"/>
</dbReference>
<sequence>MKRRRLFAARNEWPCVCALLLIFISPGPIDGKADCGVPSVSFLSHLVDLTPETWPWIGSLRNNVNEHICTAVLISSNTAVSTASCFDYENLVEFLDLPAVAIFGSADKRLVYTSYQHASTFDVTLHPGHNMYAGLEHDIAILQLHKPVEEFTSYVSPICVNSQEKEDEVFTHCKLAGWGWADDLIMPDDLQSTSVSITSHNICVNIYGVFDKQSFLCVEPSSKICS</sequence>
<evidence type="ECO:0000259" key="3">
    <source>
        <dbReference type="PROSITE" id="PS50240"/>
    </source>
</evidence>
<evidence type="ECO:0000313" key="5">
    <source>
        <dbReference type="Proteomes" id="UP000230750"/>
    </source>
</evidence>
<proteinExistence type="predicted"/>
<evidence type="ECO:0000313" key="4">
    <source>
        <dbReference type="EMBL" id="PIK46555.1"/>
    </source>
</evidence>
<accession>A0A2G8KF11</accession>
<dbReference type="AlphaFoldDB" id="A0A2G8KF11"/>
<dbReference type="Proteomes" id="UP000230750">
    <property type="component" value="Unassembled WGS sequence"/>
</dbReference>
<keyword evidence="2" id="KW-0732">Signal</keyword>
<reference evidence="4 5" key="1">
    <citation type="journal article" date="2017" name="PLoS Biol.">
        <title>The sea cucumber genome provides insights into morphological evolution and visceral regeneration.</title>
        <authorList>
            <person name="Zhang X."/>
            <person name="Sun L."/>
            <person name="Yuan J."/>
            <person name="Sun Y."/>
            <person name="Gao Y."/>
            <person name="Zhang L."/>
            <person name="Li S."/>
            <person name="Dai H."/>
            <person name="Hamel J.F."/>
            <person name="Liu C."/>
            <person name="Yu Y."/>
            <person name="Liu S."/>
            <person name="Lin W."/>
            <person name="Guo K."/>
            <person name="Jin S."/>
            <person name="Xu P."/>
            <person name="Storey K.B."/>
            <person name="Huan P."/>
            <person name="Zhang T."/>
            <person name="Zhou Y."/>
            <person name="Zhang J."/>
            <person name="Lin C."/>
            <person name="Li X."/>
            <person name="Xing L."/>
            <person name="Huo D."/>
            <person name="Sun M."/>
            <person name="Wang L."/>
            <person name="Mercier A."/>
            <person name="Li F."/>
            <person name="Yang H."/>
            <person name="Xiang J."/>
        </authorList>
    </citation>
    <scope>NUCLEOTIDE SEQUENCE [LARGE SCALE GENOMIC DNA]</scope>
    <source>
        <strain evidence="4">Shaxun</strain>
        <tissue evidence="4">Muscle</tissue>
    </source>
</reference>
<evidence type="ECO:0000256" key="2">
    <source>
        <dbReference type="SAM" id="SignalP"/>
    </source>
</evidence>
<dbReference type="PANTHER" id="PTHR24252">
    <property type="entry name" value="ACROSIN-RELATED"/>
    <property type="match status" value="1"/>
</dbReference>
<dbReference type="Pfam" id="PF00089">
    <property type="entry name" value="Trypsin"/>
    <property type="match status" value="1"/>
</dbReference>
<feature type="domain" description="Peptidase S1" evidence="3">
    <location>
        <begin position="28"/>
        <end position="226"/>
    </location>
</feature>
<evidence type="ECO:0000256" key="1">
    <source>
        <dbReference type="ARBA" id="ARBA00023157"/>
    </source>
</evidence>
<dbReference type="SUPFAM" id="SSF50494">
    <property type="entry name" value="Trypsin-like serine proteases"/>
    <property type="match status" value="1"/>
</dbReference>
<dbReference type="SMART" id="SM00020">
    <property type="entry name" value="Tryp_SPc"/>
    <property type="match status" value="1"/>
</dbReference>
<dbReference type="PANTHER" id="PTHR24252:SF7">
    <property type="entry name" value="HYALIN"/>
    <property type="match status" value="1"/>
</dbReference>
<dbReference type="EMBL" id="MRZV01000637">
    <property type="protein sequence ID" value="PIK46555.1"/>
    <property type="molecule type" value="Genomic_DNA"/>
</dbReference>
<dbReference type="GO" id="GO:0004252">
    <property type="term" value="F:serine-type endopeptidase activity"/>
    <property type="evidence" value="ECO:0007669"/>
    <property type="project" value="InterPro"/>
</dbReference>
<name>A0A2G8KF11_STIJA</name>
<dbReference type="PROSITE" id="PS50240">
    <property type="entry name" value="TRYPSIN_DOM"/>
    <property type="match status" value="1"/>
</dbReference>